<feature type="region of interest" description="Disordered" evidence="1">
    <location>
        <begin position="1"/>
        <end position="45"/>
    </location>
</feature>
<accession>A0A8J6F3J1</accession>
<sequence length="122" mass="13939">VIVKDEVMELTDQNSTTPSTVFPKDEIAETSEQDSREPFQGSDEALLSSVRKSRMQNNSFYDPPDHDCEYMNGEQECKDSDGTSPTTVRKCRMQPINYSEPPDLDWEADNEMKDKGLCTYDK</sequence>
<evidence type="ECO:0000313" key="3">
    <source>
        <dbReference type="Proteomes" id="UP000770717"/>
    </source>
</evidence>
<keyword evidence="3" id="KW-1185">Reference proteome</keyword>
<evidence type="ECO:0000313" key="2">
    <source>
        <dbReference type="EMBL" id="KAG9479756.1"/>
    </source>
</evidence>
<feature type="compositionally biased region" description="Basic and acidic residues" evidence="1">
    <location>
        <begin position="23"/>
        <end position="37"/>
    </location>
</feature>
<organism evidence="2 3">
    <name type="scientific">Eleutherodactylus coqui</name>
    <name type="common">Puerto Rican coqui</name>
    <dbReference type="NCBI Taxonomy" id="57060"/>
    <lineage>
        <taxon>Eukaryota</taxon>
        <taxon>Metazoa</taxon>
        <taxon>Chordata</taxon>
        <taxon>Craniata</taxon>
        <taxon>Vertebrata</taxon>
        <taxon>Euteleostomi</taxon>
        <taxon>Amphibia</taxon>
        <taxon>Batrachia</taxon>
        <taxon>Anura</taxon>
        <taxon>Neobatrachia</taxon>
        <taxon>Hyloidea</taxon>
        <taxon>Eleutherodactylidae</taxon>
        <taxon>Eleutherodactylinae</taxon>
        <taxon>Eleutherodactylus</taxon>
        <taxon>Eleutherodactylus</taxon>
    </lineage>
</organism>
<name>A0A8J6F3J1_ELECQ</name>
<dbReference type="EMBL" id="WNTK01000007">
    <property type="protein sequence ID" value="KAG9479756.1"/>
    <property type="molecule type" value="Genomic_DNA"/>
</dbReference>
<gene>
    <name evidence="2" type="ORF">GDO78_011670</name>
</gene>
<reference evidence="2" key="1">
    <citation type="thesis" date="2020" institute="ProQuest LLC" country="789 East Eisenhower Parkway, Ann Arbor, MI, USA">
        <title>Comparative Genomics and Chromosome Evolution.</title>
        <authorList>
            <person name="Mudd A.B."/>
        </authorList>
    </citation>
    <scope>NUCLEOTIDE SEQUENCE</scope>
    <source>
        <strain evidence="2">HN-11 Male</strain>
        <tissue evidence="2">Kidney and liver</tissue>
    </source>
</reference>
<comment type="caution">
    <text evidence="2">The sequence shown here is derived from an EMBL/GenBank/DDBJ whole genome shotgun (WGS) entry which is preliminary data.</text>
</comment>
<feature type="non-terminal residue" evidence="2">
    <location>
        <position position="122"/>
    </location>
</feature>
<dbReference type="AlphaFoldDB" id="A0A8J6F3J1"/>
<dbReference type="Proteomes" id="UP000770717">
    <property type="component" value="Unassembled WGS sequence"/>
</dbReference>
<proteinExistence type="predicted"/>
<protein>
    <submittedName>
        <fullName evidence="2">Uncharacterized protein</fullName>
    </submittedName>
</protein>
<feature type="compositionally biased region" description="Polar residues" evidence="1">
    <location>
        <begin position="11"/>
        <end position="20"/>
    </location>
</feature>
<evidence type="ECO:0000256" key="1">
    <source>
        <dbReference type="SAM" id="MobiDB-lite"/>
    </source>
</evidence>
<dbReference type="OrthoDB" id="9536595at2759"/>